<dbReference type="SUPFAM" id="SSF88723">
    <property type="entry name" value="PIN domain-like"/>
    <property type="match status" value="1"/>
</dbReference>
<keyword evidence="8" id="KW-0800">Toxin</keyword>
<dbReference type="Gene3D" id="3.40.50.1010">
    <property type="entry name" value="5'-nuclease"/>
    <property type="match status" value="1"/>
</dbReference>
<dbReference type="GO" id="GO:0016787">
    <property type="term" value="F:hydrolase activity"/>
    <property type="evidence" value="ECO:0007669"/>
    <property type="project" value="UniProtKB-KW"/>
</dbReference>
<dbReference type="GO" id="GO:0000287">
    <property type="term" value="F:magnesium ion binding"/>
    <property type="evidence" value="ECO:0007669"/>
    <property type="project" value="UniProtKB-UniRule"/>
</dbReference>
<dbReference type="HAMAP" id="MF_00265">
    <property type="entry name" value="VapC_Nob1"/>
    <property type="match status" value="1"/>
</dbReference>
<evidence type="ECO:0000256" key="3">
    <source>
        <dbReference type="ARBA" id="ARBA00022722"/>
    </source>
</evidence>
<keyword evidence="3 8" id="KW-0540">Nuclease</keyword>
<keyword evidence="2 8" id="KW-1277">Toxin-antitoxin system</keyword>
<dbReference type="InterPro" id="IPR002716">
    <property type="entry name" value="PIN_dom"/>
</dbReference>
<dbReference type="PANTHER" id="PTHR33653">
    <property type="entry name" value="RIBONUCLEASE VAPC2"/>
    <property type="match status" value="1"/>
</dbReference>
<dbReference type="InterPro" id="IPR022907">
    <property type="entry name" value="VapC_family"/>
</dbReference>
<feature type="binding site" evidence="8">
    <location>
        <position position="92"/>
    </location>
    <ligand>
        <name>Mg(2+)</name>
        <dbReference type="ChEBI" id="CHEBI:18420"/>
    </ligand>
</feature>
<dbReference type="GO" id="GO:0004519">
    <property type="term" value="F:endonuclease activity"/>
    <property type="evidence" value="ECO:0007669"/>
    <property type="project" value="UniProtKB-KW"/>
</dbReference>
<dbReference type="InterPro" id="IPR029060">
    <property type="entry name" value="PIN-like_dom_sf"/>
</dbReference>
<proteinExistence type="inferred from homology"/>
<comment type="function">
    <text evidence="8">Toxic component of a toxin-antitoxin (TA) system. An RNase.</text>
</comment>
<keyword evidence="11" id="KW-1185">Reference proteome</keyword>
<dbReference type="GO" id="GO:0090729">
    <property type="term" value="F:toxin activity"/>
    <property type="evidence" value="ECO:0007669"/>
    <property type="project" value="UniProtKB-KW"/>
</dbReference>
<reference evidence="10 11" key="1">
    <citation type="submission" date="2020-08" db="EMBL/GenBank/DDBJ databases">
        <title>Genomic Encyclopedia of Type Strains, Phase IV (KMG-IV): sequencing the most valuable type-strain genomes for metagenomic binning, comparative biology and taxonomic classification.</title>
        <authorList>
            <person name="Goeker M."/>
        </authorList>
    </citation>
    <scope>NUCLEOTIDE SEQUENCE [LARGE SCALE GENOMIC DNA]</scope>
    <source>
        <strain evidence="10 11">DSM 25079</strain>
    </source>
</reference>
<name>A0A7W9EFJ9_9SPHN</name>
<dbReference type="CDD" id="cd18736">
    <property type="entry name" value="PIN_CcVapC1-like"/>
    <property type="match status" value="1"/>
</dbReference>
<evidence type="ECO:0000256" key="1">
    <source>
        <dbReference type="ARBA" id="ARBA00001946"/>
    </source>
</evidence>
<comment type="similarity">
    <text evidence="7 8">Belongs to the PINc/VapC protein family.</text>
</comment>
<evidence type="ECO:0000256" key="4">
    <source>
        <dbReference type="ARBA" id="ARBA00022723"/>
    </source>
</evidence>
<evidence type="ECO:0000256" key="7">
    <source>
        <dbReference type="ARBA" id="ARBA00038093"/>
    </source>
</evidence>
<protein>
    <recommendedName>
        <fullName evidence="8">Ribonuclease VapC</fullName>
        <shortName evidence="8">RNase VapC</shortName>
        <ecNumber evidence="8">3.1.-.-</ecNumber>
    </recommendedName>
    <alternativeName>
        <fullName evidence="8">Toxin VapC</fullName>
    </alternativeName>
</protein>
<dbReference type="PANTHER" id="PTHR33653:SF1">
    <property type="entry name" value="RIBONUCLEASE VAPC2"/>
    <property type="match status" value="1"/>
</dbReference>
<dbReference type="RefSeq" id="WP_343053001.1">
    <property type="nucleotide sequence ID" value="NZ_JACIJC010000005.1"/>
</dbReference>
<accession>A0A7W9EFJ9</accession>
<evidence type="ECO:0000313" key="11">
    <source>
        <dbReference type="Proteomes" id="UP000549617"/>
    </source>
</evidence>
<keyword evidence="6 8" id="KW-0460">Magnesium</keyword>
<evidence type="ECO:0000313" key="10">
    <source>
        <dbReference type="EMBL" id="MBB5687184.1"/>
    </source>
</evidence>
<dbReference type="GO" id="GO:0004540">
    <property type="term" value="F:RNA nuclease activity"/>
    <property type="evidence" value="ECO:0007669"/>
    <property type="project" value="InterPro"/>
</dbReference>
<evidence type="ECO:0000256" key="5">
    <source>
        <dbReference type="ARBA" id="ARBA00022801"/>
    </source>
</evidence>
<feature type="binding site" evidence="8">
    <location>
        <position position="9"/>
    </location>
    <ligand>
        <name>Mg(2+)</name>
        <dbReference type="ChEBI" id="CHEBI:18420"/>
    </ligand>
</feature>
<comment type="caution">
    <text evidence="10">The sequence shown here is derived from an EMBL/GenBank/DDBJ whole genome shotgun (WGS) entry which is preliminary data.</text>
</comment>
<organism evidence="10 11">
    <name type="scientific">Sphingobium boeckii</name>
    <dbReference type="NCBI Taxonomy" id="1082345"/>
    <lineage>
        <taxon>Bacteria</taxon>
        <taxon>Pseudomonadati</taxon>
        <taxon>Pseudomonadota</taxon>
        <taxon>Alphaproteobacteria</taxon>
        <taxon>Sphingomonadales</taxon>
        <taxon>Sphingomonadaceae</taxon>
        <taxon>Sphingobium</taxon>
    </lineage>
</organism>
<keyword evidence="5 8" id="KW-0378">Hydrolase</keyword>
<keyword evidence="4 8" id="KW-0479">Metal-binding</keyword>
<evidence type="ECO:0000256" key="6">
    <source>
        <dbReference type="ARBA" id="ARBA00022842"/>
    </source>
</evidence>
<sequence>MVDPLFLLDSNACIYILEGLSIPLRQRVEALEPGRIVTSSIVYAEVMRGIDRDDQEANAKASRLFELIPALAFDTNAAEVYRCIPFKRGKFDRLIGAHALSLGLTVITNDISDFDDIPGLNIENWTLPL</sequence>
<comment type="cofactor">
    <cofactor evidence="1 8">
        <name>Mg(2+)</name>
        <dbReference type="ChEBI" id="CHEBI:18420"/>
    </cofactor>
</comment>
<evidence type="ECO:0000256" key="8">
    <source>
        <dbReference type="HAMAP-Rule" id="MF_00265"/>
    </source>
</evidence>
<dbReference type="EMBL" id="JACIJC010000005">
    <property type="protein sequence ID" value="MBB5687184.1"/>
    <property type="molecule type" value="Genomic_DNA"/>
</dbReference>
<dbReference type="AlphaFoldDB" id="A0A7W9EFJ9"/>
<gene>
    <name evidence="8" type="primary">vapC</name>
    <name evidence="10" type="ORF">FHS49_003212</name>
</gene>
<keyword evidence="10" id="KW-0255">Endonuclease</keyword>
<evidence type="ECO:0000256" key="2">
    <source>
        <dbReference type="ARBA" id="ARBA00022649"/>
    </source>
</evidence>
<evidence type="ECO:0000259" key="9">
    <source>
        <dbReference type="Pfam" id="PF01850"/>
    </source>
</evidence>
<feature type="domain" description="PIN" evidence="9">
    <location>
        <begin position="7"/>
        <end position="118"/>
    </location>
</feature>
<dbReference type="Pfam" id="PF01850">
    <property type="entry name" value="PIN"/>
    <property type="match status" value="1"/>
</dbReference>
<dbReference type="Proteomes" id="UP000549617">
    <property type="component" value="Unassembled WGS sequence"/>
</dbReference>
<dbReference type="InterPro" id="IPR050556">
    <property type="entry name" value="Type_II_TA_system_RNase"/>
</dbReference>
<dbReference type="EC" id="3.1.-.-" evidence="8"/>